<dbReference type="GO" id="GO:0140359">
    <property type="term" value="F:ABC-type transporter activity"/>
    <property type="evidence" value="ECO:0007669"/>
    <property type="project" value="InterPro"/>
</dbReference>
<feature type="transmembrane region" description="Helical" evidence="9">
    <location>
        <begin position="277"/>
        <end position="297"/>
    </location>
</feature>
<evidence type="ECO:0000256" key="4">
    <source>
        <dbReference type="ARBA" id="ARBA00022475"/>
    </source>
</evidence>
<evidence type="ECO:0000313" key="12">
    <source>
        <dbReference type="Proteomes" id="UP000658733"/>
    </source>
</evidence>
<dbReference type="InterPro" id="IPR051449">
    <property type="entry name" value="ABC-2_transporter_component"/>
</dbReference>
<keyword evidence="3" id="KW-0813">Transport</keyword>
<evidence type="ECO:0000256" key="5">
    <source>
        <dbReference type="ARBA" id="ARBA00022692"/>
    </source>
</evidence>
<comment type="subcellular location">
    <subcellularLocation>
        <location evidence="1">Cell membrane</location>
        <topology evidence="1">Multi-pass membrane protein</topology>
    </subcellularLocation>
</comment>
<dbReference type="RefSeq" id="WP_278522151.1">
    <property type="nucleotide sequence ID" value="NZ_JADIIN010000022.1"/>
</dbReference>
<dbReference type="EMBL" id="JADIIN010000022">
    <property type="protein sequence ID" value="MBF4468372.1"/>
    <property type="molecule type" value="Genomic_DNA"/>
</dbReference>
<dbReference type="InterPro" id="IPR047817">
    <property type="entry name" value="ABC2_TM_bact-type"/>
</dbReference>
<protein>
    <submittedName>
        <fullName evidence="11">ABC transporter permease</fullName>
    </submittedName>
</protein>
<feature type="transmembrane region" description="Helical" evidence="9">
    <location>
        <begin position="303"/>
        <end position="325"/>
    </location>
</feature>
<feature type="region of interest" description="Disordered" evidence="8">
    <location>
        <begin position="161"/>
        <end position="196"/>
    </location>
</feature>
<sequence>MEGKKFMWMLKKDLLSLWRHKPRLVSMFLFPIIMIVLFGYGMGGTIENVPIAIVDQSHGEMADQTLMAVKNMSLFEVKNITSNVNLAKEMVNNGEVKAAIILPPNYDDTSTDQSKMVVLYLDSSDQIASQAIVPATQGLFSQLSAQIGAEKLASLEVQNTAMNPQSSSSNGSGVANTTDNSTADNSAADSSGADSSISSNVNGIVNSINLQINRIYGDIAYIDFLVPAVLAMTVMMSCMMGMGQSIAGERETGELARLFMTPTSITTVVGGKIFSKLIIEIAKALILLAAAILLFGITINGNIFLAIGVLILGALTFVGFGIMISATTQTQEDYTQIVMPFTMPMMFVSGVFYPIETMPWIFQKIAYLFPLTYLNDAMRGVMIKGAGIGDIWIDLLVLLGFLVFFFVAGVIRFDRDV</sequence>
<feature type="transmembrane region" description="Helical" evidence="9">
    <location>
        <begin position="219"/>
        <end position="240"/>
    </location>
</feature>
<accession>A0A843ABQ1</accession>
<dbReference type="InterPro" id="IPR013525">
    <property type="entry name" value="ABC2_TM"/>
</dbReference>
<reference evidence="11" key="1">
    <citation type="submission" date="2020-10" db="EMBL/GenBank/DDBJ databases">
        <title>Dehalococcoides mccartyi of a TCE/Cr reducing biochatode.</title>
        <authorList>
            <person name="Matturro B."/>
        </authorList>
    </citation>
    <scope>NUCLEOTIDE SEQUENCE</scope>
    <source>
        <strain evidence="11">Bin4</strain>
    </source>
</reference>
<comment type="similarity">
    <text evidence="2">Belongs to the ABC-2 integral membrane protein family.</text>
</comment>
<evidence type="ECO:0000256" key="7">
    <source>
        <dbReference type="ARBA" id="ARBA00023136"/>
    </source>
</evidence>
<evidence type="ECO:0000313" key="11">
    <source>
        <dbReference type="EMBL" id="MBF4468372.1"/>
    </source>
</evidence>
<evidence type="ECO:0000256" key="3">
    <source>
        <dbReference type="ARBA" id="ARBA00022448"/>
    </source>
</evidence>
<proteinExistence type="inferred from homology"/>
<dbReference type="GO" id="GO:0005886">
    <property type="term" value="C:plasma membrane"/>
    <property type="evidence" value="ECO:0007669"/>
    <property type="project" value="UniProtKB-SubCell"/>
</dbReference>
<evidence type="ECO:0000256" key="9">
    <source>
        <dbReference type="SAM" id="Phobius"/>
    </source>
</evidence>
<dbReference type="Proteomes" id="UP000658733">
    <property type="component" value="Unassembled WGS sequence"/>
</dbReference>
<dbReference type="PROSITE" id="PS51012">
    <property type="entry name" value="ABC_TM2"/>
    <property type="match status" value="1"/>
</dbReference>
<keyword evidence="4" id="KW-1003">Cell membrane</keyword>
<comment type="caution">
    <text evidence="11">The sequence shown here is derived from an EMBL/GenBank/DDBJ whole genome shotgun (WGS) entry which is preliminary data.</text>
</comment>
<feature type="domain" description="ABC transmembrane type-2" evidence="10">
    <location>
        <begin position="186"/>
        <end position="416"/>
    </location>
</feature>
<feature type="compositionally biased region" description="Low complexity" evidence="8">
    <location>
        <begin position="175"/>
        <end position="196"/>
    </location>
</feature>
<evidence type="ECO:0000256" key="1">
    <source>
        <dbReference type="ARBA" id="ARBA00004651"/>
    </source>
</evidence>
<feature type="transmembrane region" description="Helical" evidence="9">
    <location>
        <begin position="391"/>
        <end position="411"/>
    </location>
</feature>
<keyword evidence="5 9" id="KW-0812">Transmembrane</keyword>
<evidence type="ECO:0000259" key="10">
    <source>
        <dbReference type="PROSITE" id="PS51012"/>
    </source>
</evidence>
<evidence type="ECO:0000256" key="2">
    <source>
        <dbReference type="ARBA" id="ARBA00007783"/>
    </source>
</evidence>
<keyword evidence="6 9" id="KW-1133">Transmembrane helix</keyword>
<name>A0A843ABQ1_METAZ</name>
<dbReference type="PANTHER" id="PTHR30294">
    <property type="entry name" value="MEMBRANE COMPONENT OF ABC TRANSPORTER YHHJ-RELATED"/>
    <property type="match status" value="1"/>
</dbReference>
<dbReference type="PANTHER" id="PTHR30294:SF29">
    <property type="entry name" value="MULTIDRUG ABC TRANSPORTER PERMEASE YBHS-RELATED"/>
    <property type="match status" value="1"/>
</dbReference>
<keyword evidence="7 9" id="KW-0472">Membrane</keyword>
<dbReference type="AlphaFoldDB" id="A0A843ABQ1"/>
<feature type="transmembrane region" description="Helical" evidence="9">
    <location>
        <begin position="337"/>
        <end position="355"/>
    </location>
</feature>
<organism evidence="11 12">
    <name type="scientific">Methanobrevibacter arboriphilus</name>
    <dbReference type="NCBI Taxonomy" id="39441"/>
    <lineage>
        <taxon>Archaea</taxon>
        <taxon>Methanobacteriati</taxon>
        <taxon>Methanobacteriota</taxon>
        <taxon>Methanomada group</taxon>
        <taxon>Methanobacteria</taxon>
        <taxon>Methanobacteriales</taxon>
        <taxon>Methanobacteriaceae</taxon>
        <taxon>Methanobrevibacter</taxon>
    </lineage>
</organism>
<feature type="compositionally biased region" description="Polar residues" evidence="8">
    <location>
        <begin position="161"/>
        <end position="174"/>
    </location>
</feature>
<evidence type="ECO:0000256" key="6">
    <source>
        <dbReference type="ARBA" id="ARBA00022989"/>
    </source>
</evidence>
<gene>
    <name evidence="11" type="ORF">ISP01_03105</name>
</gene>
<dbReference type="Gene3D" id="3.40.1710.10">
    <property type="entry name" value="abc type-2 transporter like domain"/>
    <property type="match status" value="1"/>
</dbReference>
<dbReference type="Pfam" id="PF12698">
    <property type="entry name" value="ABC2_membrane_3"/>
    <property type="match status" value="1"/>
</dbReference>
<evidence type="ECO:0000256" key="8">
    <source>
        <dbReference type="SAM" id="MobiDB-lite"/>
    </source>
</evidence>